<dbReference type="Proteomes" id="UP001203852">
    <property type="component" value="Unassembled WGS sequence"/>
</dbReference>
<name>A0AAN6E4D6_9EURO</name>
<feature type="compositionally biased region" description="Low complexity" evidence="1">
    <location>
        <begin position="17"/>
        <end position="30"/>
    </location>
</feature>
<keyword evidence="4" id="KW-1185">Reference proteome</keyword>
<dbReference type="EMBL" id="MU404350">
    <property type="protein sequence ID" value="KAI1617746.1"/>
    <property type="molecule type" value="Genomic_DNA"/>
</dbReference>
<organism evidence="3 4">
    <name type="scientific">Exophiala viscosa</name>
    <dbReference type="NCBI Taxonomy" id="2486360"/>
    <lineage>
        <taxon>Eukaryota</taxon>
        <taxon>Fungi</taxon>
        <taxon>Dikarya</taxon>
        <taxon>Ascomycota</taxon>
        <taxon>Pezizomycotina</taxon>
        <taxon>Eurotiomycetes</taxon>
        <taxon>Chaetothyriomycetidae</taxon>
        <taxon>Chaetothyriales</taxon>
        <taxon>Herpotrichiellaceae</taxon>
        <taxon>Exophiala</taxon>
    </lineage>
</organism>
<accession>A0AAN6E4D6</accession>
<protein>
    <submittedName>
        <fullName evidence="3">Uncharacterized protein</fullName>
    </submittedName>
</protein>
<keyword evidence="2" id="KW-0812">Transmembrane</keyword>
<evidence type="ECO:0000313" key="4">
    <source>
        <dbReference type="Proteomes" id="UP001203852"/>
    </source>
</evidence>
<evidence type="ECO:0000256" key="1">
    <source>
        <dbReference type="SAM" id="MobiDB-lite"/>
    </source>
</evidence>
<reference evidence="3" key="1">
    <citation type="journal article" date="2022" name="bioRxiv">
        <title>Deciphering the potential niche of two novel black yeast fungi from a biological soil crust based on their genomes, phenotypes, and melanin regulation.</title>
        <authorList>
            <consortium name="DOE Joint Genome Institute"/>
            <person name="Carr E.C."/>
            <person name="Barton Q."/>
            <person name="Grambo S."/>
            <person name="Sullivan M."/>
            <person name="Renfro C.M."/>
            <person name="Kuo A."/>
            <person name="Pangilinan J."/>
            <person name="Lipzen A."/>
            <person name="Keymanesh K."/>
            <person name="Savage E."/>
            <person name="Barry K."/>
            <person name="Grigoriev I.V."/>
            <person name="Riekhof W.R."/>
            <person name="Harris S.S."/>
        </authorList>
    </citation>
    <scope>NUCLEOTIDE SEQUENCE</scope>
    <source>
        <strain evidence="3">JF 03-4F</strain>
    </source>
</reference>
<evidence type="ECO:0000256" key="2">
    <source>
        <dbReference type="SAM" id="Phobius"/>
    </source>
</evidence>
<gene>
    <name evidence="3" type="ORF">EDD36DRAFT_10871</name>
</gene>
<feature type="transmembrane region" description="Helical" evidence="2">
    <location>
        <begin position="133"/>
        <end position="151"/>
    </location>
</feature>
<proteinExistence type="predicted"/>
<keyword evidence="2" id="KW-1133">Transmembrane helix</keyword>
<feature type="transmembrane region" description="Helical" evidence="2">
    <location>
        <begin position="93"/>
        <end position="121"/>
    </location>
</feature>
<sequence length="283" mass="31415">MASLFRSVRPVVRLRLPTHCSSRRSASSIPRPKKPTGPAKSSIPPSSSPPVPKQRPSPTSSSPLTPDLLQKQWYATKLFNQGKPQIHRAPSHAGILGASYILAGSCFITSGALAFSNLWLYDEASDLPGIVRIGWRLGIITFTGIGCLALLRPINLIKSIDLVNSDNVVKLLVQVRRPVPFLRPKQYIIPPYEFRMDHTFVAPMEDPEYLRDDAPETRSILSSIGRRISQAIYYPFAATRRLMTLEGFMYVQLKEGAAKVKLDTQGTFSKQGKDLVQMGTIEL</sequence>
<feature type="region of interest" description="Disordered" evidence="1">
    <location>
        <begin position="17"/>
        <end position="65"/>
    </location>
</feature>
<dbReference type="AlphaFoldDB" id="A0AAN6E4D6"/>
<keyword evidence="2" id="KW-0472">Membrane</keyword>
<feature type="compositionally biased region" description="Pro residues" evidence="1">
    <location>
        <begin position="46"/>
        <end position="55"/>
    </location>
</feature>
<evidence type="ECO:0000313" key="3">
    <source>
        <dbReference type="EMBL" id="KAI1617746.1"/>
    </source>
</evidence>
<feature type="compositionally biased region" description="Low complexity" evidence="1">
    <location>
        <begin position="56"/>
        <end position="65"/>
    </location>
</feature>
<comment type="caution">
    <text evidence="3">The sequence shown here is derived from an EMBL/GenBank/DDBJ whole genome shotgun (WGS) entry which is preliminary data.</text>
</comment>